<keyword evidence="1" id="KW-0732">Signal</keyword>
<feature type="chain" id="PRO_5002077493" evidence="1">
    <location>
        <begin position="19"/>
        <end position="40"/>
    </location>
</feature>
<evidence type="ECO:0000313" key="3">
    <source>
        <dbReference type="Proteomes" id="UP000032142"/>
    </source>
</evidence>
<organism evidence="2 3">
    <name type="scientific">Gossypium arboreum</name>
    <name type="common">Tree cotton</name>
    <name type="synonym">Gossypium nanking</name>
    <dbReference type="NCBI Taxonomy" id="29729"/>
    <lineage>
        <taxon>Eukaryota</taxon>
        <taxon>Viridiplantae</taxon>
        <taxon>Streptophyta</taxon>
        <taxon>Embryophyta</taxon>
        <taxon>Tracheophyta</taxon>
        <taxon>Spermatophyta</taxon>
        <taxon>Magnoliopsida</taxon>
        <taxon>eudicotyledons</taxon>
        <taxon>Gunneridae</taxon>
        <taxon>Pentapetalae</taxon>
        <taxon>rosids</taxon>
        <taxon>malvids</taxon>
        <taxon>Malvales</taxon>
        <taxon>Malvaceae</taxon>
        <taxon>Malvoideae</taxon>
        <taxon>Gossypium</taxon>
    </lineage>
</organism>
<keyword evidence="3" id="KW-1185">Reference proteome</keyword>
<gene>
    <name evidence="2" type="ORF">F383_36022</name>
</gene>
<protein>
    <submittedName>
        <fullName evidence="2">Uncharacterized protein</fullName>
    </submittedName>
</protein>
<dbReference type="AlphaFoldDB" id="A0A0B0N3B7"/>
<name>A0A0B0N3B7_GOSAR</name>
<reference evidence="3" key="1">
    <citation type="submission" date="2014-09" db="EMBL/GenBank/DDBJ databases">
        <authorList>
            <person name="Mudge J."/>
            <person name="Ramaraj T."/>
            <person name="Lindquist I.E."/>
            <person name="Bharti A.K."/>
            <person name="Sundararajan A."/>
            <person name="Cameron C.T."/>
            <person name="Woodward J.E."/>
            <person name="May G.D."/>
            <person name="Brubaker C."/>
            <person name="Broadhvest J."/>
            <person name="Wilkins T.A."/>
        </authorList>
    </citation>
    <scope>NUCLEOTIDE SEQUENCE</scope>
    <source>
        <strain evidence="3">cv. AKA8401</strain>
    </source>
</reference>
<proteinExistence type="predicted"/>
<accession>A0A0B0N3B7</accession>
<evidence type="ECO:0000256" key="1">
    <source>
        <dbReference type="SAM" id="SignalP"/>
    </source>
</evidence>
<sequence length="40" mass="4544">MRHKVSILLQILFDEAVGAELVCWLDPCIHPSPSHFNRGN</sequence>
<dbReference type="Proteomes" id="UP000032142">
    <property type="component" value="Unassembled WGS sequence"/>
</dbReference>
<feature type="signal peptide" evidence="1">
    <location>
        <begin position="1"/>
        <end position="18"/>
    </location>
</feature>
<dbReference type="EMBL" id="JRRC01516861">
    <property type="protein sequence ID" value="KHG08938.1"/>
    <property type="molecule type" value="Genomic_DNA"/>
</dbReference>
<evidence type="ECO:0000313" key="2">
    <source>
        <dbReference type="EMBL" id="KHG08938.1"/>
    </source>
</evidence>
<comment type="caution">
    <text evidence="2">The sequence shown here is derived from an EMBL/GenBank/DDBJ whole genome shotgun (WGS) entry which is preliminary data.</text>
</comment>